<dbReference type="GO" id="GO:0000724">
    <property type="term" value="P:double-strand break repair via homologous recombination"/>
    <property type="evidence" value="ECO:0007669"/>
    <property type="project" value="TreeGrafter"/>
</dbReference>
<dbReference type="STRING" id="181874.A0A409VWF2"/>
<reference evidence="7 8" key="1">
    <citation type="journal article" date="2018" name="Evol. Lett.">
        <title>Horizontal gene cluster transfer increased hallucinogenic mushroom diversity.</title>
        <authorList>
            <person name="Reynolds H.T."/>
            <person name="Vijayakumar V."/>
            <person name="Gluck-Thaler E."/>
            <person name="Korotkin H.B."/>
            <person name="Matheny P.B."/>
            <person name="Slot J.C."/>
        </authorList>
    </citation>
    <scope>NUCLEOTIDE SEQUENCE [LARGE SCALE GENOMIC DNA]</scope>
    <source>
        <strain evidence="7 8">2629</strain>
    </source>
</reference>
<dbReference type="GO" id="GO:0030915">
    <property type="term" value="C:Smc5-Smc6 complex"/>
    <property type="evidence" value="ECO:0007669"/>
    <property type="project" value="TreeGrafter"/>
</dbReference>
<organism evidence="7 8">
    <name type="scientific">Panaeolus cyanescens</name>
    <dbReference type="NCBI Taxonomy" id="181874"/>
    <lineage>
        <taxon>Eukaryota</taxon>
        <taxon>Fungi</taxon>
        <taxon>Dikarya</taxon>
        <taxon>Basidiomycota</taxon>
        <taxon>Agaricomycotina</taxon>
        <taxon>Agaricomycetes</taxon>
        <taxon>Agaricomycetidae</taxon>
        <taxon>Agaricales</taxon>
        <taxon>Agaricineae</taxon>
        <taxon>Galeropsidaceae</taxon>
        <taxon>Panaeolus</taxon>
    </lineage>
</organism>
<dbReference type="InParanoid" id="A0A409VWF2"/>
<dbReference type="SUPFAM" id="SSF52540">
    <property type="entry name" value="P-loop containing nucleoside triphosphate hydrolases"/>
    <property type="match status" value="2"/>
</dbReference>
<dbReference type="Pfam" id="PF02463">
    <property type="entry name" value="SMC_N"/>
    <property type="match status" value="1"/>
</dbReference>
<evidence type="ECO:0000256" key="4">
    <source>
        <dbReference type="SAM" id="Coils"/>
    </source>
</evidence>
<feature type="coiled-coil region" evidence="4">
    <location>
        <begin position="936"/>
        <end position="1001"/>
    </location>
</feature>
<comment type="similarity">
    <text evidence="1">Belongs to the SMC family. SMC5 subfamily.</text>
</comment>
<feature type="region of interest" description="Disordered" evidence="5">
    <location>
        <begin position="1"/>
        <end position="85"/>
    </location>
</feature>
<dbReference type="FunCoup" id="A0A409VWF2">
    <property type="interactions" value="764"/>
</dbReference>
<evidence type="ECO:0000313" key="7">
    <source>
        <dbReference type="EMBL" id="PPQ70577.1"/>
    </source>
</evidence>
<name>A0A409VWF2_9AGAR</name>
<feature type="domain" description="RecF/RecN/SMC N-terminal" evidence="6">
    <location>
        <begin position="94"/>
        <end position="1125"/>
    </location>
</feature>
<keyword evidence="3 4" id="KW-0175">Coiled coil</keyword>
<feature type="coiled-coil region" evidence="4">
    <location>
        <begin position="349"/>
        <end position="467"/>
    </location>
</feature>
<evidence type="ECO:0000256" key="3">
    <source>
        <dbReference type="ARBA" id="ARBA00023054"/>
    </source>
</evidence>
<feature type="compositionally biased region" description="Basic and acidic residues" evidence="5">
    <location>
        <begin position="8"/>
        <end position="20"/>
    </location>
</feature>
<evidence type="ECO:0000256" key="1">
    <source>
        <dbReference type="ARBA" id="ARBA00010171"/>
    </source>
</evidence>
<sequence length="1177" mass="134591">MPRATNGVKKEKVVKEEKNKGKQRQQPEDEEDPQNEETSAQDAEEQEESGSPRGSKRLRVNDQGDSAPSPSGSQPLPKYQTLPRDTDGYIPGSIVRIQLKNFVTYDYVQFRPGPYLNMILGPNGTGKSSIACAIALGLNFPPQVLGRATELPSFVKNGTDSGYIEIELKAPAGKANYTIRRTLSATSKSSSFTLNGKSATGHEIKARMAELNVQVGNLCSFLPQDKVSEFAGMSPQQLLRETQRAAGDENLTRWHDTLISAGKDLRNVAQNIKDEENLLQQMKERNDGIEKDVKRYKERKNIEHQIALLDVLIPVAQYREIREQYVAKKNIQRKLHERVQKLKERNAPAHELKKKYDAMAKNADDERNQLVTSTKEKFRQLQNAHGASDKLESAADKILTDLNELKKDEKNRIRNIKILENEIEKLQEAIDKPPPNLPSMEDLAERRKQLNLERQGLASEKDAVDAEISQNIEQRSFHNIKAEQAEKALAQLDNFDTRKLQAMQSWDPDTYDAIVWVRNNRNLFKMEVFETPYMRMSVKDPRFTDAVETLAGGALKQFVCQCQEDSDTLNHYINDTQQGLGRKARISVWFRSYTEQNDIPPPMTREEMKELGFDGYALDYLIYPPGMEWFLKNFQLHRSAIALDPRGVNVNRAMEYVGRPGPGHSGGATFVVGKTVNTVSRSRYGKKALSNVTRSVYEARNLKVPPIDPEKVKQLQDAINESRREVEMLDEARVPLKKQLEEIQSRDKKFQIRADEIKHIVNKITQESTRISRTKAQLDSKRQNLERLHAQPPVEERRAELKKNLMKTTDRRLKIAQEYVDLIQNIVSEQNECTKIGLKHLQIGANKAALDALCKRKDEKYNAALEEFNKVHEEFTTIKQQSKQILEESRIALAEATEQVQTEFRAIEDRRLAWEKECTEAKQAGRPLPDKTGVDLRNVEELKAEIEVQKAQLEMNLITNPGIVEQYEKRLRDIESLQKTLDDKRKRRDKIERDIKQARDHWQPSLEKLVNSIGKKFSAAFDRIGCAGEIRISENEDYEKWAIDILVKFRDSEKLQLLTAHRQSGGERSLTTILYLMSLTEEARAPFSLVDEINQGMDQRAERVVHNSMVGVTCKEDSAQYFLITPKLLPDLEYHERMKILCVNNGEWLPEQKNIGCMNDMISVYLAHKRGNAASSA</sequence>
<dbReference type="PANTHER" id="PTHR45916:SF1">
    <property type="entry name" value="STRUCTURAL MAINTENANCE OF CHROMOSOMES PROTEIN 5"/>
    <property type="match status" value="1"/>
</dbReference>
<evidence type="ECO:0000256" key="2">
    <source>
        <dbReference type="ARBA" id="ARBA00018687"/>
    </source>
</evidence>
<proteinExistence type="inferred from homology"/>
<dbReference type="GO" id="GO:0005634">
    <property type="term" value="C:nucleus"/>
    <property type="evidence" value="ECO:0007669"/>
    <property type="project" value="TreeGrafter"/>
</dbReference>
<feature type="coiled-coil region" evidence="4">
    <location>
        <begin position="265"/>
        <end position="299"/>
    </location>
</feature>
<feature type="compositionally biased region" description="Polar residues" evidence="5">
    <location>
        <begin position="63"/>
        <end position="74"/>
    </location>
</feature>
<dbReference type="InterPro" id="IPR003395">
    <property type="entry name" value="RecF/RecN/SMC_N"/>
</dbReference>
<dbReference type="EMBL" id="NHTK01005948">
    <property type="protein sequence ID" value="PPQ70577.1"/>
    <property type="molecule type" value="Genomic_DNA"/>
</dbReference>
<evidence type="ECO:0000256" key="5">
    <source>
        <dbReference type="SAM" id="MobiDB-lite"/>
    </source>
</evidence>
<protein>
    <recommendedName>
        <fullName evidence="2">Structural maintenance of chromosomes protein 5</fullName>
    </recommendedName>
</protein>
<keyword evidence="8" id="KW-1185">Reference proteome</keyword>
<comment type="caution">
    <text evidence="7">The sequence shown here is derived from an EMBL/GenBank/DDBJ whole genome shotgun (WGS) entry which is preliminary data.</text>
</comment>
<dbReference type="Proteomes" id="UP000284842">
    <property type="component" value="Unassembled WGS sequence"/>
</dbReference>
<evidence type="ECO:0000313" key="8">
    <source>
        <dbReference type="Proteomes" id="UP000284842"/>
    </source>
</evidence>
<gene>
    <name evidence="7" type="ORF">CVT24_000055</name>
</gene>
<dbReference type="AlphaFoldDB" id="A0A409VWF2"/>
<evidence type="ECO:0000259" key="6">
    <source>
        <dbReference type="Pfam" id="PF02463"/>
    </source>
</evidence>
<dbReference type="PANTHER" id="PTHR45916">
    <property type="entry name" value="STRUCTURAL MAINTENANCE OF CHROMOSOMES PROTEIN 5"/>
    <property type="match status" value="1"/>
</dbReference>
<dbReference type="Gene3D" id="3.40.50.300">
    <property type="entry name" value="P-loop containing nucleotide triphosphate hydrolases"/>
    <property type="match status" value="2"/>
</dbReference>
<dbReference type="InterPro" id="IPR027417">
    <property type="entry name" value="P-loop_NTPase"/>
</dbReference>
<dbReference type="GO" id="GO:0003697">
    <property type="term" value="F:single-stranded DNA binding"/>
    <property type="evidence" value="ECO:0007669"/>
    <property type="project" value="TreeGrafter"/>
</dbReference>
<accession>A0A409VWF2</accession>
<dbReference type="OrthoDB" id="10254973at2759"/>